<gene>
    <name evidence="3" type="ORF">AMOL_2584</name>
    <name evidence="4" type="ORF">CPU12_12775</name>
</gene>
<evidence type="ECO:0000259" key="1">
    <source>
        <dbReference type="PROSITE" id="PS51192"/>
    </source>
</evidence>
<dbReference type="InterPro" id="IPR058403">
    <property type="entry name" value="DUF8090"/>
</dbReference>
<dbReference type="InterPro" id="IPR001650">
    <property type="entry name" value="Helicase_C-like"/>
</dbReference>
<dbReference type="Pfam" id="PF13091">
    <property type="entry name" value="PLDc_2"/>
    <property type="match status" value="1"/>
</dbReference>
<keyword evidence="5" id="KW-1185">Reference proteome</keyword>
<name>A0A2G1DES5_9BACT</name>
<keyword evidence="4" id="KW-0347">Helicase</keyword>
<keyword evidence="4" id="KW-0378">Hydrolase</keyword>
<dbReference type="PANTHER" id="PTHR47396">
    <property type="entry name" value="TYPE I RESTRICTION ENZYME ECOKI R PROTEIN"/>
    <property type="match status" value="1"/>
</dbReference>
<dbReference type="SMART" id="SM00487">
    <property type="entry name" value="DEXDc"/>
    <property type="match status" value="1"/>
</dbReference>
<dbReference type="SUPFAM" id="SSF52540">
    <property type="entry name" value="P-loop containing nucleoside triphosphate hydrolases"/>
    <property type="match status" value="1"/>
</dbReference>
<dbReference type="Pfam" id="PF04851">
    <property type="entry name" value="ResIII"/>
    <property type="match status" value="1"/>
</dbReference>
<dbReference type="GO" id="GO:0016787">
    <property type="term" value="F:hydrolase activity"/>
    <property type="evidence" value="ECO:0007669"/>
    <property type="project" value="InterPro"/>
</dbReference>
<dbReference type="Pfam" id="PF11907">
    <property type="entry name" value="DUF3427"/>
    <property type="match status" value="1"/>
</dbReference>
<dbReference type="GO" id="GO:0003677">
    <property type="term" value="F:DNA binding"/>
    <property type="evidence" value="ECO:0007669"/>
    <property type="project" value="InterPro"/>
</dbReference>
<feature type="domain" description="Helicase ATP-binding" evidence="1">
    <location>
        <begin position="200"/>
        <end position="348"/>
    </location>
</feature>
<protein>
    <submittedName>
        <fullName evidence="4">DNA repair helicase</fullName>
    </submittedName>
    <submittedName>
        <fullName evidence="3">DNA/RNA helicase (DUF3427 domain)</fullName>
    </submittedName>
</protein>
<dbReference type="CDD" id="cd09204">
    <property type="entry name" value="PLDc_N_DEXD_b2"/>
    <property type="match status" value="1"/>
</dbReference>
<dbReference type="AlphaFoldDB" id="A0A2G1DES5"/>
<dbReference type="EMBL" id="NXFY01000027">
    <property type="protein sequence ID" value="PHO16983.1"/>
    <property type="molecule type" value="Genomic_DNA"/>
</dbReference>
<dbReference type="SMART" id="SM00490">
    <property type="entry name" value="HELICc"/>
    <property type="match status" value="1"/>
</dbReference>
<dbReference type="InterPro" id="IPR014001">
    <property type="entry name" value="Helicase_ATP-bd"/>
</dbReference>
<dbReference type="CDD" id="cd18799">
    <property type="entry name" value="SF2_C_EcoAI-like"/>
    <property type="match status" value="1"/>
</dbReference>
<dbReference type="InterPro" id="IPR025202">
    <property type="entry name" value="PLD-like_dom"/>
</dbReference>
<dbReference type="InterPro" id="IPR027417">
    <property type="entry name" value="P-loop_NTPase"/>
</dbReference>
<dbReference type="Gene3D" id="3.30.870.10">
    <property type="entry name" value="Endonuclease Chain A"/>
    <property type="match status" value="1"/>
</dbReference>
<organism evidence="4 5">
    <name type="scientific">Malaciobacter molluscorum LMG 25693</name>
    <dbReference type="NCBI Taxonomy" id="870501"/>
    <lineage>
        <taxon>Bacteria</taxon>
        <taxon>Pseudomonadati</taxon>
        <taxon>Campylobacterota</taxon>
        <taxon>Epsilonproteobacteria</taxon>
        <taxon>Campylobacterales</taxon>
        <taxon>Arcobacteraceae</taxon>
        <taxon>Malaciobacter</taxon>
    </lineage>
</organism>
<dbReference type="KEGG" id="amol:AMOL_2584"/>
<keyword evidence="4" id="KW-0547">Nucleotide-binding</keyword>
<dbReference type="EMBL" id="CP032098">
    <property type="protein sequence ID" value="AXX93523.1"/>
    <property type="molecule type" value="Genomic_DNA"/>
</dbReference>
<keyword evidence="4" id="KW-0067">ATP-binding</keyword>
<accession>A0A2G1DES5</accession>
<dbReference type="Pfam" id="PF00271">
    <property type="entry name" value="Helicase_C"/>
    <property type="match status" value="1"/>
</dbReference>
<sequence>MKRLITNNKTDNFYNLLIELFSTCKSFYINVAFINYSGLQLLLDSLKKCEKKDIKAKVLTSTYLNFTEVKALKKLQEFKNIDLKIFDSNDVGFHSKAYIFEYDDCYKIIIGSSNITASAFKTNIEWNLKVISKKDDEFVIDVLKEYDLLFKKAYYVDEKFLNSYEDFITQNSAKINQSFIFKQNIEPNIMQSFALNNLKDLRLNNENKALAICATGTGKTYLSAFDVKEFAANKMLFLAHRENILISAKFSFEKIIDNKKLGFFTGNIKELESDYIFATIQTISKNLNLFKSDEFDYIVYDEAHHISSQSFQKVYKYFNAKFSLGLTATPNRSDNQNIFELFDDNLAIDLRLSEALEQKLIAPFHYFGISDIVTDYKGVNLDNIAQLSKLLSVNKRVDFIIEKLKFYGHDKGKRKILAFCINKQHANYMCEEFNKKGIYSTTLLGEDSISNREVAIKKLEDENDGLEVIFSVDIFNEGIDIPKVNTILMLRPTTSSTIFIQQLGRGLRKTKDKEFLTVLDFIGNHNRAYLVAFALLGNRVIDKDSIKLALNNSFAMISNNTFIYMDEISKQRILKQLDEENFSSFRYLKEQFIDFKNSINKIPTLVDFITYETIINPKDFIDESKSYIEFVLKVLKQKCEFSSEFIKVIRFIDSHIKLKRVHEFAILSYLLNHDFVDLNIAKEQILKYQEKVDLNTVKHSFRYLNQEFFDSAQINRQEKIVNLNDDILEVTNVFKNILKNEQQKKIIKSSIEYAILLYEKEFNRTYYSIPFFKLYEKYNMKNIALLCNLDKIHSSFRGSGQLKFKNDYFLFINLDKQNAPKSRRYSNTFFSKDTFSWQTKPNATIEKGDGKILIANQKHKVRLHIFVRKFIKVDNKTQNFIYLGLANTIKYENEKPINLTLKLEKELPTYLYDEFTLNI</sequence>
<dbReference type="SUPFAM" id="SSF56024">
    <property type="entry name" value="Phospholipase D/nuclease"/>
    <property type="match status" value="1"/>
</dbReference>
<dbReference type="InterPro" id="IPR021835">
    <property type="entry name" value="DUF3427"/>
</dbReference>
<dbReference type="Gene3D" id="3.40.50.300">
    <property type="entry name" value="P-loop containing nucleotide triphosphate hydrolases"/>
    <property type="match status" value="2"/>
</dbReference>
<dbReference type="GO" id="GO:0005829">
    <property type="term" value="C:cytosol"/>
    <property type="evidence" value="ECO:0007669"/>
    <property type="project" value="TreeGrafter"/>
</dbReference>
<dbReference type="Proteomes" id="UP000221222">
    <property type="component" value="Unassembled WGS sequence"/>
</dbReference>
<dbReference type="RefSeq" id="WP_099343507.1">
    <property type="nucleotide sequence ID" value="NZ_CP032098.1"/>
</dbReference>
<evidence type="ECO:0000313" key="5">
    <source>
        <dbReference type="Proteomes" id="UP000221222"/>
    </source>
</evidence>
<proteinExistence type="predicted"/>
<dbReference type="Proteomes" id="UP000262712">
    <property type="component" value="Chromosome"/>
</dbReference>
<dbReference type="PANTHER" id="PTHR47396:SF1">
    <property type="entry name" value="ATP-DEPENDENT HELICASE IRC3-RELATED"/>
    <property type="match status" value="1"/>
</dbReference>
<evidence type="ECO:0000259" key="2">
    <source>
        <dbReference type="PROSITE" id="PS51194"/>
    </source>
</evidence>
<dbReference type="GO" id="GO:0005524">
    <property type="term" value="F:ATP binding"/>
    <property type="evidence" value="ECO:0007669"/>
    <property type="project" value="InterPro"/>
</dbReference>
<evidence type="ECO:0000313" key="3">
    <source>
        <dbReference type="EMBL" id="AXX93523.1"/>
    </source>
</evidence>
<dbReference type="PROSITE" id="PS51194">
    <property type="entry name" value="HELICASE_CTER"/>
    <property type="match status" value="1"/>
</dbReference>
<dbReference type="Pfam" id="PF26350">
    <property type="entry name" value="DUF8090"/>
    <property type="match status" value="1"/>
</dbReference>
<reference evidence="4 5" key="1">
    <citation type="submission" date="2017-09" db="EMBL/GenBank/DDBJ databases">
        <title>Arcobacter canalis sp. nov., a new species isolated from a water canal contaminated with urban sewage.</title>
        <authorList>
            <person name="Perez-Cataluna A."/>
            <person name="Salas-Masso N."/>
            <person name="Figueras M.J."/>
        </authorList>
    </citation>
    <scope>NUCLEOTIDE SEQUENCE [LARGE SCALE GENOMIC DNA]</scope>
    <source>
        <strain evidence="4 5">F98-3</strain>
    </source>
</reference>
<feature type="domain" description="Helicase C-terminal" evidence="2">
    <location>
        <begin position="392"/>
        <end position="554"/>
    </location>
</feature>
<dbReference type="PROSITE" id="PS51192">
    <property type="entry name" value="HELICASE_ATP_BIND_1"/>
    <property type="match status" value="1"/>
</dbReference>
<dbReference type="InterPro" id="IPR006935">
    <property type="entry name" value="Helicase/UvrB_N"/>
</dbReference>
<evidence type="ECO:0000313" key="4">
    <source>
        <dbReference type="EMBL" id="PHO16983.1"/>
    </source>
</evidence>
<dbReference type="CDD" id="cd18032">
    <property type="entry name" value="DEXHc_RE_I_III_res"/>
    <property type="match status" value="1"/>
</dbReference>
<reference evidence="3 6" key="2">
    <citation type="submission" date="2018-08" db="EMBL/GenBank/DDBJ databases">
        <title>Complete genome of the Arcobacter molluscorum type strain LMG 25693.</title>
        <authorList>
            <person name="Miller W.G."/>
            <person name="Yee E."/>
            <person name="Bono J.L."/>
        </authorList>
    </citation>
    <scope>NUCLEOTIDE SEQUENCE [LARGE SCALE GENOMIC DNA]</scope>
    <source>
        <strain evidence="3 6">CECT 7696</strain>
    </source>
</reference>
<dbReference type="InterPro" id="IPR050742">
    <property type="entry name" value="Helicase_Restrict-Modif_Enz"/>
</dbReference>
<dbReference type="GO" id="GO:0004386">
    <property type="term" value="F:helicase activity"/>
    <property type="evidence" value="ECO:0007669"/>
    <property type="project" value="UniProtKB-KW"/>
</dbReference>
<evidence type="ECO:0000313" key="6">
    <source>
        <dbReference type="Proteomes" id="UP000262712"/>
    </source>
</evidence>